<dbReference type="RefSeq" id="WP_170308949.1">
    <property type="nucleotide sequence ID" value="NZ_VIWU01000001.1"/>
</dbReference>
<feature type="compositionally biased region" description="Basic and acidic residues" evidence="1">
    <location>
        <begin position="582"/>
        <end position="595"/>
    </location>
</feature>
<reference evidence="2 3" key="1">
    <citation type="submission" date="2019-06" db="EMBL/GenBank/DDBJ databases">
        <title>Sequencing the genomes of 1000 actinobacteria strains.</title>
        <authorList>
            <person name="Klenk H.-P."/>
        </authorList>
    </citation>
    <scope>NUCLEOTIDE SEQUENCE [LARGE SCALE GENOMIC DNA]</scope>
    <source>
        <strain evidence="2 3">DSM 45671</strain>
    </source>
</reference>
<feature type="compositionally biased region" description="Pro residues" evidence="1">
    <location>
        <begin position="397"/>
        <end position="414"/>
    </location>
</feature>
<dbReference type="AlphaFoldDB" id="A0A561SS99"/>
<dbReference type="Proteomes" id="UP000321261">
    <property type="component" value="Unassembled WGS sequence"/>
</dbReference>
<feature type="compositionally biased region" description="Basic and acidic residues" evidence="1">
    <location>
        <begin position="258"/>
        <end position="267"/>
    </location>
</feature>
<feature type="compositionally biased region" description="Basic and acidic residues" evidence="1">
    <location>
        <begin position="474"/>
        <end position="492"/>
    </location>
</feature>
<feature type="compositionally biased region" description="Pro residues" evidence="1">
    <location>
        <begin position="205"/>
        <end position="221"/>
    </location>
</feature>
<keyword evidence="3" id="KW-1185">Reference proteome</keyword>
<evidence type="ECO:0000256" key="1">
    <source>
        <dbReference type="SAM" id="MobiDB-lite"/>
    </source>
</evidence>
<feature type="compositionally biased region" description="Pro residues" evidence="1">
    <location>
        <begin position="445"/>
        <end position="455"/>
    </location>
</feature>
<comment type="caution">
    <text evidence="2">The sequence shown here is derived from an EMBL/GenBank/DDBJ whole genome shotgun (WGS) entry which is preliminary data.</text>
</comment>
<accession>A0A561SS99</accession>
<gene>
    <name evidence="2" type="ORF">FHX44_113660</name>
</gene>
<evidence type="ECO:0000313" key="3">
    <source>
        <dbReference type="Proteomes" id="UP000321261"/>
    </source>
</evidence>
<organism evidence="2 3">
    <name type="scientific">Pseudonocardia hierapolitana</name>
    <dbReference type="NCBI Taxonomy" id="1128676"/>
    <lineage>
        <taxon>Bacteria</taxon>
        <taxon>Bacillati</taxon>
        <taxon>Actinomycetota</taxon>
        <taxon>Actinomycetes</taxon>
        <taxon>Pseudonocardiales</taxon>
        <taxon>Pseudonocardiaceae</taxon>
        <taxon>Pseudonocardia</taxon>
    </lineage>
</organism>
<evidence type="ECO:0000313" key="2">
    <source>
        <dbReference type="EMBL" id="TWF77746.1"/>
    </source>
</evidence>
<sequence length="707" mass="76332">MEDPTSGTTHDLLLALAGRVDDDLLRWARELVALGEDARAVEMLTASLVAARAVLPSPVRSALVAAARTARTDLGPAAALPPPLPENGTEHRFAAPVGDDPVAGAVLEFPARPLTGCRVLLARRLTPAGAAPGPLPHPVVLVRVHDHTRRADVLAYQLGAALERAGAPASVEVLPADGPVPAYHAAALDAAVELRDDVADERPWRPAPEPAPAPRPQPAPPVQRHALAPPLGPPPRRRAPDPHPLAPEPPTPAPRYANEVDRPRDPEPQVDGRAAEDSAAATARLRPAGERPQGPEPTTRLTAEPSHRLGDSPDDQHDEYEDDAPDDEDDVEDRYDDGGRYDGDRYDGDHDGDGDDAEQPDDEQATAHAEEAFPEPPSPHPLAAPRPLPVRDEPRPVRPTPLPSAPPPPPPTPMPSRDGRPRPTVTPISRPAANPIPLVRRGGPNPIPRPLPVTDPRPSLRRADDDRDELQPPVDERPEPPQEPPPARRDTPAFESLSDPLNGPLHQPLLAPLLDPTRPEDDPLGSADKPSGDGRPDDRRPDDRRADDRRAEPAAPQSDDDWSQDWLSGTWAMAPSALDEPADTRREPEPERGPVEDVEPGRPAPRPVPRSPARHRFPDDPPANGSSADRDRTEEAGDEPSGQDREEREEIGLRPDSIARLSDADRQLLARLQAELLEGRRQRIGRRITNGVPTNGSHRGTPPDYTN</sequence>
<proteinExistence type="predicted"/>
<feature type="compositionally biased region" description="Acidic residues" evidence="1">
    <location>
        <begin position="352"/>
        <end position="364"/>
    </location>
</feature>
<feature type="compositionally biased region" description="Basic and acidic residues" evidence="1">
    <location>
        <begin position="530"/>
        <end position="552"/>
    </location>
</feature>
<feature type="compositionally biased region" description="Acidic residues" evidence="1">
    <location>
        <begin position="316"/>
        <end position="335"/>
    </location>
</feature>
<feature type="region of interest" description="Disordered" evidence="1">
    <location>
        <begin position="680"/>
        <end position="707"/>
    </location>
</feature>
<feature type="compositionally biased region" description="Basic and acidic residues" evidence="1">
    <location>
        <begin position="642"/>
        <end position="653"/>
    </location>
</feature>
<dbReference type="EMBL" id="VIWU01000001">
    <property type="protein sequence ID" value="TWF77746.1"/>
    <property type="molecule type" value="Genomic_DNA"/>
</dbReference>
<feature type="compositionally biased region" description="Basic and acidic residues" evidence="1">
    <location>
        <begin position="305"/>
        <end position="315"/>
    </location>
</feature>
<feature type="region of interest" description="Disordered" evidence="1">
    <location>
        <begin position="202"/>
        <end position="661"/>
    </location>
</feature>
<feature type="compositionally biased region" description="Basic and acidic residues" evidence="1">
    <location>
        <begin position="336"/>
        <end position="351"/>
    </location>
</feature>
<name>A0A561SS99_9PSEU</name>
<feature type="compositionally biased region" description="Pro residues" evidence="1">
    <location>
        <begin position="374"/>
        <end position="388"/>
    </location>
</feature>
<protein>
    <submittedName>
        <fullName evidence="2">Uncharacterized protein</fullName>
    </submittedName>
</protein>
<feature type="compositionally biased region" description="Polar residues" evidence="1">
    <location>
        <begin position="691"/>
        <end position="707"/>
    </location>
</feature>
<feature type="compositionally biased region" description="Pro residues" evidence="1">
    <location>
        <begin position="242"/>
        <end position="253"/>
    </location>
</feature>